<dbReference type="InterPro" id="IPR000182">
    <property type="entry name" value="GNAT_dom"/>
</dbReference>
<keyword evidence="3" id="KW-1185">Reference proteome</keyword>
<dbReference type="InterPro" id="IPR016181">
    <property type="entry name" value="Acyl_CoA_acyltransferase"/>
</dbReference>
<comment type="caution">
    <text evidence="2">The sequence shown here is derived from an EMBL/GenBank/DDBJ whole genome shotgun (WGS) entry which is preliminary data.</text>
</comment>
<dbReference type="EMBL" id="JBHMEA010000051">
    <property type="protein sequence ID" value="MFB9233804.1"/>
    <property type="molecule type" value="Genomic_DNA"/>
</dbReference>
<dbReference type="Proteomes" id="UP001589683">
    <property type="component" value="Unassembled WGS sequence"/>
</dbReference>
<gene>
    <name evidence="2" type="ORF">ACFFUT_18575</name>
</gene>
<dbReference type="SUPFAM" id="SSF55729">
    <property type="entry name" value="Acyl-CoA N-acyltransferases (Nat)"/>
    <property type="match status" value="1"/>
</dbReference>
<organism evidence="2 3">
    <name type="scientific">Pseudohalocynthiibacter aestuariivivens</name>
    <dbReference type="NCBI Taxonomy" id="1591409"/>
    <lineage>
        <taxon>Bacteria</taxon>
        <taxon>Pseudomonadati</taxon>
        <taxon>Pseudomonadota</taxon>
        <taxon>Alphaproteobacteria</taxon>
        <taxon>Rhodobacterales</taxon>
        <taxon>Paracoccaceae</taxon>
        <taxon>Pseudohalocynthiibacter</taxon>
    </lineage>
</organism>
<dbReference type="RefSeq" id="WP_213889708.1">
    <property type="nucleotide sequence ID" value="NZ_JAGFNU010000007.1"/>
</dbReference>
<proteinExistence type="predicted"/>
<evidence type="ECO:0000259" key="1">
    <source>
        <dbReference type="PROSITE" id="PS51186"/>
    </source>
</evidence>
<dbReference type="PROSITE" id="PS51186">
    <property type="entry name" value="GNAT"/>
    <property type="match status" value="1"/>
</dbReference>
<keyword evidence="2" id="KW-0012">Acyltransferase</keyword>
<feature type="domain" description="N-acetyltransferase" evidence="1">
    <location>
        <begin position="1"/>
        <end position="147"/>
    </location>
</feature>
<sequence>MAEILNQIVQVGGTTAMQKPTAPSVLIEWMDAHQGRNGWHVAETPEKQIVGFQYFEPNKKLPIEACDIASFVRIGAVKMGIGTGLFEATKIAARNAGYRWINATIRADKKGGLAYYASLGFEIWRLDCDVPLSDGTLVDRISKRFTL</sequence>
<accession>A0ABV5JK20</accession>
<keyword evidence="2" id="KW-0808">Transferase</keyword>
<reference evidence="2 3" key="1">
    <citation type="submission" date="2024-09" db="EMBL/GenBank/DDBJ databases">
        <authorList>
            <person name="Sun Q."/>
            <person name="Mori K."/>
        </authorList>
    </citation>
    <scope>NUCLEOTIDE SEQUENCE [LARGE SCALE GENOMIC DNA]</scope>
    <source>
        <strain evidence="2 3">CECT 8726</strain>
    </source>
</reference>
<dbReference type="GO" id="GO:0016746">
    <property type="term" value="F:acyltransferase activity"/>
    <property type="evidence" value="ECO:0007669"/>
    <property type="project" value="UniProtKB-KW"/>
</dbReference>
<dbReference type="EC" id="2.3.-.-" evidence="2"/>
<evidence type="ECO:0000313" key="3">
    <source>
        <dbReference type="Proteomes" id="UP001589683"/>
    </source>
</evidence>
<name>A0ABV5JK20_9RHOB</name>
<protein>
    <submittedName>
        <fullName evidence="2">GNAT family N-acetyltransferase</fullName>
        <ecNumber evidence="2">2.3.-.-</ecNumber>
    </submittedName>
</protein>
<dbReference type="Gene3D" id="3.40.630.30">
    <property type="match status" value="1"/>
</dbReference>
<evidence type="ECO:0000313" key="2">
    <source>
        <dbReference type="EMBL" id="MFB9233804.1"/>
    </source>
</evidence>